<dbReference type="Pfam" id="PF00439">
    <property type="entry name" value="Bromodomain"/>
    <property type="match status" value="1"/>
</dbReference>
<name>A0A3P7KWC1_STRVU</name>
<dbReference type="AlphaFoldDB" id="A0A3P7KWC1"/>
<evidence type="ECO:0000259" key="2">
    <source>
        <dbReference type="Pfam" id="PF00439"/>
    </source>
</evidence>
<reference evidence="3 4" key="1">
    <citation type="submission" date="2018-11" db="EMBL/GenBank/DDBJ databases">
        <authorList>
            <consortium name="Pathogen Informatics"/>
        </authorList>
    </citation>
    <scope>NUCLEOTIDE SEQUENCE [LARGE SCALE GENOMIC DNA]</scope>
</reference>
<keyword evidence="1" id="KW-0103">Bromodomain</keyword>
<dbReference type="EMBL" id="UYYB01020978">
    <property type="protein sequence ID" value="VDM71558.1"/>
    <property type="molecule type" value="Genomic_DNA"/>
</dbReference>
<gene>
    <name evidence="3" type="ORF">SVUK_LOCUS6556</name>
</gene>
<protein>
    <recommendedName>
        <fullName evidence="2">Bromo domain-containing protein</fullName>
    </recommendedName>
</protein>
<dbReference type="OrthoDB" id="10265743at2759"/>
<dbReference type="InterPro" id="IPR036427">
    <property type="entry name" value="Bromodomain-like_sf"/>
</dbReference>
<evidence type="ECO:0000256" key="1">
    <source>
        <dbReference type="ARBA" id="ARBA00023117"/>
    </source>
</evidence>
<organism evidence="3 4">
    <name type="scientific">Strongylus vulgaris</name>
    <name type="common">Blood worm</name>
    <dbReference type="NCBI Taxonomy" id="40348"/>
    <lineage>
        <taxon>Eukaryota</taxon>
        <taxon>Metazoa</taxon>
        <taxon>Ecdysozoa</taxon>
        <taxon>Nematoda</taxon>
        <taxon>Chromadorea</taxon>
        <taxon>Rhabditida</taxon>
        <taxon>Rhabditina</taxon>
        <taxon>Rhabditomorpha</taxon>
        <taxon>Strongyloidea</taxon>
        <taxon>Strongylidae</taxon>
        <taxon>Strongylus</taxon>
    </lineage>
</organism>
<dbReference type="SUPFAM" id="SSF47370">
    <property type="entry name" value="Bromodomain"/>
    <property type="match status" value="1"/>
</dbReference>
<dbReference type="Gene3D" id="1.20.920.10">
    <property type="entry name" value="Bromodomain-like"/>
    <property type="match status" value="1"/>
</dbReference>
<sequence length="182" mass="20986">MDCLSILRSVMADPCASHFLQANAVTNEDVALALRQTCDLTSLFDALERGDIDQPATLLHDVEKMVHACKMSIDDKRSPIYRDSLALGSLFAERMKGVISQYERIWKSLIDPAGRSLRRRIRRERTQSKYNTRRYLCSFTSFKLFERLVIPLLAVSKRGVRFDNWTSREIGAKHRRHTLALE</sequence>
<proteinExistence type="predicted"/>
<feature type="domain" description="Bromo" evidence="2">
    <location>
        <begin position="3"/>
        <end position="83"/>
    </location>
</feature>
<evidence type="ECO:0000313" key="4">
    <source>
        <dbReference type="Proteomes" id="UP000270094"/>
    </source>
</evidence>
<keyword evidence="4" id="KW-1185">Reference proteome</keyword>
<evidence type="ECO:0000313" key="3">
    <source>
        <dbReference type="EMBL" id="VDM71558.1"/>
    </source>
</evidence>
<accession>A0A3P7KWC1</accession>
<dbReference type="Proteomes" id="UP000270094">
    <property type="component" value="Unassembled WGS sequence"/>
</dbReference>
<dbReference type="InterPro" id="IPR001487">
    <property type="entry name" value="Bromodomain"/>
</dbReference>